<accession>A0A4V1IYM1</accession>
<feature type="region of interest" description="Disordered" evidence="1">
    <location>
        <begin position="485"/>
        <end position="519"/>
    </location>
</feature>
<dbReference type="Gene3D" id="3.10.20.90">
    <property type="entry name" value="Phosphatidylinositol 3-kinase Catalytic Subunit, Chain A, domain 1"/>
    <property type="match status" value="1"/>
</dbReference>
<feature type="region of interest" description="Disordered" evidence="1">
    <location>
        <begin position="694"/>
        <end position="724"/>
    </location>
</feature>
<feature type="transmembrane region" description="Helical" evidence="2">
    <location>
        <begin position="227"/>
        <end position="245"/>
    </location>
</feature>
<feature type="transmembrane region" description="Helical" evidence="2">
    <location>
        <begin position="294"/>
        <end position="311"/>
    </location>
</feature>
<name>A0A4V1IYM1_9FUNG</name>
<feature type="transmembrane region" description="Helical" evidence="2">
    <location>
        <begin position="323"/>
        <end position="347"/>
    </location>
</feature>
<dbReference type="AlphaFoldDB" id="A0A4V1IYM1"/>
<protein>
    <recommendedName>
        <fullName evidence="5">Ubiquitin-like domain-containing protein</fullName>
    </recommendedName>
</protein>
<keyword evidence="2" id="KW-0812">Transmembrane</keyword>
<feature type="region of interest" description="Disordered" evidence="1">
    <location>
        <begin position="636"/>
        <end position="680"/>
    </location>
</feature>
<keyword evidence="4" id="KW-1185">Reference proteome</keyword>
<proteinExistence type="predicted"/>
<feature type="transmembrane region" description="Helical" evidence="2">
    <location>
        <begin position="266"/>
        <end position="288"/>
    </location>
</feature>
<evidence type="ECO:0000313" key="3">
    <source>
        <dbReference type="EMBL" id="RKP15039.1"/>
    </source>
</evidence>
<reference evidence="4" key="1">
    <citation type="journal article" date="2018" name="Nat. Microbiol.">
        <title>Leveraging single-cell genomics to expand the fungal tree of life.</title>
        <authorList>
            <person name="Ahrendt S.R."/>
            <person name="Quandt C.A."/>
            <person name="Ciobanu D."/>
            <person name="Clum A."/>
            <person name="Salamov A."/>
            <person name="Andreopoulos B."/>
            <person name="Cheng J.F."/>
            <person name="Woyke T."/>
            <person name="Pelin A."/>
            <person name="Henrissat B."/>
            <person name="Reynolds N.K."/>
            <person name="Benny G.L."/>
            <person name="Smith M.E."/>
            <person name="James T.Y."/>
            <person name="Grigoriev I.V."/>
        </authorList>
    </citation>
    <scope>NUCLEOTIDE SEQUENCE [LARGE SCALE GENOMIC DNA]</scope>
</reference>
<gene>
    <name evidence="3" type="ORF">BJ684DRAFT_18607</name>
</gene>
<feature type="region of interest" description="Disordered" evidence="1">
    <location>
        <begin position="760"/>
        <end position="787"/>
    </location>
</feature>
<dbReference type="OrthoDB" id="10510031at2759"/>
<feature type="transmembrane region" description="Helical" evidence="2">
    <location>
        <begin position="12"/>
        <end position="37"/>
    </location>
</feature>
<feature type="compositionally biased region" description="Polar residues" evidence="1">
    <location>
        <begin position="636"/>
        <end position="646"/>
    </location>
</feature>
<feature type="transmembrane region" description="Helical" evidence="2">
    <location>
        <begin position="367"/>
        <end position="391"/>
    </location>
</feature>
<evidence type="ECO:0008006" key="5">
    <source>
        <dbReference type="Google" id="ProtNLM"/>
    </source>
</evidence>
<evidence type="ECO:0000313" key="4">
    <source>
        <dbReference type="Proteomes" id="UP000267251"/>
    </source>
</evidence>
<organism evidence="3 4">
    <name type="scientific">Piptocephalis cylindrospora</name>
    <dbReference type="NCBI Taxonomy" id="1907219"/>
    <lineage>
        <taxon>Eukaryota</taxon>
        <taxon>Fungi</taxon>
        <taxon>Fungi incertae sedis</taxon>
        <taxon>Zoopagomycota</taxon>
        <taxon>Zoopagomycotina</taxon>
        <taxon>Zoopagomycetes</taxon>
        <taxon>Zoopagales</taxon>
        <taxon>Piptocephalidaceae</taxon>
        <taxon>Piptocephalis</taxon>
    </lineage>
</organism>
<evidence type="ECO:0000256" key="2">
    <source>
        <dbReference type="SAM" id="Phobius"/>
    </source>
</evidence>
<evidence type="ECO:0000256" key="1">
    <source>
        <dbReference type="SAM" id="MobiDB-lite"/>
    </source>
</evidence>
<keyword evidence="2" id="KW-0472">Membrane</keyword>
<sequence length="925" mass="101228">MSSFFAHPYSNFAWIYLVSLIFLSLLFISCNASLIIYEGDVPGPELSVHNIFLAHPSTLNPHSIFGILSKLPFDQSKPKSCVLDPKAYGKIWSGRQTNSTILFTSWTDVRSHGCVSYTEVATKLVDYGNELAESNLAPPIALIMQTIFEGKEDEDHLDGGFSAEAYYDLRYGAAQDFTGLRLFYMSSLEGQRMQDLLGNRPAYVVLTNDASPWDEVMYGVGATAGRGIVQAFTGIVCLGGIWVLVRAKRLGILKRDTRTTIHLLALLSALGLLVNSTLPVTSMVTIVLAPVAHYLSYMAYCLLLLMFSSVLSQSGGARSDKRVVQFIMPSLWLIITSAFTVYGYRFYRRAHHHGQCNMATRSVLRRLTRMCLVGSITFAITSFLDFLWIAIPEASVRPSLYLTLVPLLDMTQAVRSGTLLLLLRASSSTSTTSSSGRAKSRDTEMGEGWKSTLSQSSWWPHLWSPWTTDESWSTMRPSPILKVQVPEGEEGSDGSRSSTLSPRTQDVHGSKGALRATMPSSTLGHWSRHSVSSISTSLSTISYHRVGSIFSATATIVVPEEESIEEIRDDTLKDLPVGALISDLKTLACPTLEAKTLRVIFQGKLLADHTTLLTHLVLVEESERVLHLVLKPNVTLSPTPSPAQINTPPPREEVAPTRTETTPTREETSFSAQSPVQPRTPVFPIASASIRSRLQASSPASSSSVTPLTTSSAPSHPRSVTSSGKRVMLNNMTIDELLVQYPMYEYVRINGKPYLALKAESVPPPPPSTATARGTPPPLGPDDQPQVQGRRRGFLDAFFNLGDVLQAAIIFFALSSGASWPKLLLIHLVACVIFMYRTGRLRLDIHFHRRFMPAQTEINGTPSDDDMTRPPQPTPPVWRQALTGFFTSLLPGQGDGFDPAVAAAMAAEDAAVAAAADDAADNRIF</sequence>
<dbReference type="EMBL" id="KZ987764">
    <property type="protein sequence ID" value="RKP15039.1"/>
    <property type="molecule type" value="Genomic_DNA"/>
</dbReference>
<keyword evidence="2" id="KW-1133">Transmembrane helix</keyword>
<dbReference type="Proteomes" id="UP000267251">
    <property type="component" value="Unassembled WGS sequence"/>
</dbReference>
<feature type="compositionally biased region" description="Low complexity" evidence="1">
    <location>
        <begin position="696"/>
        <end position="715"/>
    </location>
</feature>